<name>A0A8J2UJF8_9BURK</name>
<dbReference type="InterPro" id="IPR050469">
    <property type="entry name" value="Diguanylate_Cyclase"/>
</dbReference>
<keyword evidence="3" id="KW-0812">Transmembrane</keyword>
<dbReference type="PANTHER" id="PTHR45138">
    <property type="entry name" value="REGULATORY COMPONENTS OF SENSORY TRANSDUCTION SYSTEM"/>
    <property type="match status" value="1"/>
</dbReference>
<reference evidence="5" key="2">
    <citation type="submission" date="2020-09" db="EMBL/GenBank/DDBJ databases">
        <authorList>
            <person name="Sun Q."/>
            <person name="Sedlacek I."/>
        </authorList>
    </citation>
    <scope>NUCLEOTIDE SEQUENCE</scope>
    <source>
        <strain evidence="5">CCM 7086</strain>
    </source>
</reference>
<keyword evidence="3" id="KW-1133">Transmembrane helix</keyword>
<dbReference type="NCBIfam" id="TIGR00254">
    <property type="entry name" value="GGDEF"/>
    <property type="match status" value="1"/>
</dbReference>
<dbReference type="PANTHER" id="PTHR45138:SF9">
    <property type="entry name" value="DIGUANYLATE CYCLASE DGCM-RELATED"/>
    <property type="match status" value="1"/>
</dbReference>
<dbReference type="InterPro" id="IPR000160">
    <property type="entry name" value="GGDEF_dom"/>
</dbReference>
<dbReference type="GO" id="GO:0005886">
    <property type="term" value="C:plasma membrane"/>
    <property type="evidence" value="ECO:0007669"/>
    <property type="project" value="TreeGrafter"/>
</dbReference>
<keyword evidence="6" id="KW-1185">Reference proteome</keyword>
<protein>
    <recommendedName>
        <fullName evidence="1">diguanylate cyclase</fullName>
        <ecNumber evidence="1">2.7.7.65</ecNumber>
    </recommendedName>
</protein>
<evidence type="ECO:0000256" key="2">
    <source>
        <dbReference type="ARBA" id="ARBA00034247"/>
    </source>
</evidence>
<dbReference type="Proteomes" id="UP000620266">
    <property type="component" value="Unassembled WGS sequence"/>
</dbReference>
<dbReference type="CDD" id="cd01949">
    <property type="entry name" value="GGDEF"/>
    <property type="match status" value="1"/>
</dbReference>
<dbReference type="InterPro" id="IPR029787">
    <property type="entry name" value="Nucleotide_cyclase"/>
</dbReference>
<dbReference type="EC" id="2.7.7.65" evidence="1"/>
<dbReference type="EMBL" id="BMCG01000001">
    <property type="protein sequence ID" value="GGB98549.1"/>
    <property type="molecule type" value="Genomic_DNA"/>
</dbReference>
<dbReference type="SUPFAM" id="SSF55073">
    <property type="entry name" value="Nucleotide cyclase"/>
    <property type="match status" value="1"/>
</dbReference>
<dbReference type="AlphaFoldDB" id="A0A8J2UJF8"/>
<dbReference type="InterPro" id="IPR043128">
    <property type="entry name" value="Rev_trsase/Diguanyl_cyclase"/>
</dbReference>
<evidence type="ECO:0000256" key="3">
    <source>
        <dbReference type="SAM" id="Phobius"/>
    </source>
</evidence>
<feature type="domain" description="GGDEF" evidence="4">
    <location>
        <begin position="204"/>
        <end position="332"/>
    </location>
</feature>
<dbReference type="GO" id="GO:0052621">
    <property type="term" value="F:diguanylate cyclase activity"/>
    <property type="evidence" value="ECO:0007669"/>
    <property type="project" value="UniProtKB-EC"/>
</dbReference>
<gene>
    <name evidence="5" type="ORF">GCM10007205_04820</name>
</gene>
<dbReference type="PROSITE" id="PS50887">
    <property type="entry name" value="GGDEF"/>
    <property type="match status" value="1"/>
</dbReference>
<dbReference type="Pfam" id="PF00990">
    <property type="entry name" value="GGDEF"/>
    <property type="match status" value="1"/>
</dbReference>
<comment type="catalytic activity">
    <reaction evidence="2">
        <text>2 GTP = 3',3'-c-di-GMP + 2 diphosphate</text>
        <dbReference type="Rhea" id="RHEA:24898"/>
        <dbReference type="ChEBI" id="CHEBI:33019"/>
        <dbReference type="ChEBI" id="CHEBI:37565"/>
        <dbReference type="ChEBI" id="CHEBI:58805"/>
        <dbReference type="EC" id="2.7.7.65"/>
    </reaction>
</comment>
<organism evidence="5 6">
    <name type="scientific">Oxalicibacterium flavum</name>
    <dbReference type="NCBI Taxonomy" id="179467"/>
    <lineage>
        <taxon>Bacteria</taxon>
        <taxon>Pseudomonadati</taxon>
        <taxon>Pseudomonadota</taxon>
        <taxon>Betaproteobacteria</taxon>
        <taxon>Burkholderiales</taxon>
        <taxon>Oxalobacteraceae</taxon>
        <taxon>Oxalicibacterium</taxon>
    </lineage>
</organism>
<sequence>MPHVTELQCLRISMQQIVNHRGRAPHHPMHPFFTHRTLTLAGLALAAIAGLYLYLLAGDVKPWAEIDWMDVFAEGGTALFALLWLMLLLTSRPSGRVTHLLAVGLCCFIFSWWMDMLDEFIVIPSTVFWDNWLENLPIPIGLLILSCGIYQWHREELAIRLQMTKRERVFREHRLFDKLIPLGGAGYLREQVKMAVRESGRQQQPLALVAIDIDDFHQINRHHGPQEGDNVLQSVTQLLLLNLRGQDLLCRLAGDRFVAVLPNTGEAAARQIADELRSAVASLAYKTTGQGERIHLSASTAVTMALDEDSETLIARVNLDLVHAKQNITASS</sequence>
<reference evidence="5" key="1">
    <citation type="journal article" date="2014" name="Int. J. Syst. Evol. Microbiol.">
        <title>Complete genome sequence of Corynebacterium casei LMG S-19264T (=DSM 44701T), isolated from a smear-ripened cheese.</title>
        <authorList>
            <consortium name="US DOE Joint Genome Institute (JGI-PGF)"/>
            <person name="Walter F."/>
            <person name="Albersmeier A."/>
            <person name="Kalinowski J."/>
            <person name="Ruckert C."/>
        </authorList>
    </citation>
    <scope>NUCLEOTIDE SEQUENCE</scope>
    <source>
        <strain evidence="5">CCM 7086</strain>
    </source>
</reference>
<keyword evidence="3" id="KW-0472">Membrane</keyword>
<feature type="transmembrane region" description="Helical" evidence="3">
    <location>
        <begin position="68"/>
        <end position="90"/>
    </location>
</feature>
<dbReference type="Gene3D" id="3.30.70.270">
    <property type="match status" value="1"/>
</dbReference>
<feature type="transmembrane region" description="Helical" evidence="3">
    <location>
        <begin position="37"/>
        <end position="56"/>
    </location>
</feature>
<feature type="transmembrane region" description="Helical" evidence="3">
    <location>
        <begin position="97"/>
        <end position="116"/>
    </location>
</feature>
<comment type="caution">
    <text evidence="5">The sequence shown here is derived from an EMBL/GenBank/DDBJ whole genome shotgun (WGS) entry which is preliminary data.</text>
</comment>
<evidence type="ECO:0000313" key="6">
    <source>
        <dbReference type="Proteomes" id="UP000620266"/>
    </source>
</evidence>
<evidence type="ECO:0000256" key="1">
    <source>
        <dbReference type="ARBA" id="ARBA00012528"/>
    </source>
</evidence>
<dbReference type="GO" id="GO:0043709">
    <property type="term" value="P:cell adhesion involved in single-species biofilm formation"/>
    <property type="evidence" value="ECO:0007669"/>
    <property type="project" value="TreeGrafter"/>
</dbReference>
<proteinExistence type="predicted"/>
<evidence type="ECO:0000259" key="4">
    <source>
        <dbReference type="PROSITE" id="PS50887"/>
    </source>
</evidence>
<dbReference type="SMART" id="SM00267">
    <property type="entry name" value="GGDEF"/>
    <property type="match status" value="1"/>
</dbReference>
<accession>A0A8J2UJF8</accession>
<evidence type="ECO:0000313" key="5">
    <source>
        <dbReference type="EMBL" id="GGB98549.1"/>
    </source>
</evidence>
<dbReference type="GO" id="GO:1902201">
    <property type="term" value="P:negative regulation of bacterial-type flagellum-dependent cell motility"/>
    <property type="evidence" value="ECO:0007669"/>
    <property type="project" value="TreeGrafter"/>
</dbReference>